<dbReference type="EMBL" id="SJPJ01000001">
    <property type="protein sequence ID" value="TWT85136.1"/>
    <property type="molecule type" value="Genomic_DNA"/>
</dbReference>
<comment type="caution">
    <text evidence="1">The sequence shown here is derived from an EMBL/GenBank/DDBJ whole genome shotgun (WGS) entry which is preliminary data.</text>
</comment>
<name>A0A5C5ZDB8_9BACT</name>
<evidence type="ECO:0000313" key="2">
    <source>
        <dbReference type="Proteomes" id="UP000315010"/>
    </source>
</evidence>
<dbReference type="RefSeq" id="WP_146403178.1">
    <property type="nucleotide sequence ID" value="NZ_SJPJ01000001.1"/>
</dbReference>
<dbReference type="Proteomes" id="UP000315010">
    <property type="component" value="Unassembled WGS sequence"/>
</dbReference>
<sequence>MALNGDPLRVFVEQDADFGTGLQFAVNGVDVGEEDAGLAVGLAEQVLFESHSDVLINSGFTNEFFGTIFTLFGGVTMNVSDMHGSIVSSRPIVGNVYLDTHASSLLSVSSVPEPSSILAILMGRLFPLLRRRKLIVR</sequence>
<gene>
    <name evidence="1" type="ORF">CA13_66180</name>
</gene>
<keyword evidence="2" id="KW-1185">Reference proteome</keyword>
<dbReference type="OrthoDB" id="5448128at2"/>
<dbReference type="AlphaFoldDB" id="A0A5C5ZDB8"/>
<organism evidence="1 2">
    <name type="scientific">Novipirellula herctigrandis</name>
    <dbReference type="NCBI Taxonomy" id="2527986"/>
    <lineage>
        <taxon>Bacteria</taxon>
        <taxon>Pseudomonadati</taxon>
        <taxon>Planctomycetota</taxon>
        <taxon>Planctomycetia</taxon>
        <taxon>Pirellulales</taxon>
        <taxon>Pirellulaceae</taxon>
        <taxon>Novipirellula</taxon>
    </lineage>
</organism>
<protein>
    <recommendedName>
        <fullName evidence="3">PEP-CTERM protein-sorting domain-containing protein</fullName>
    </recommendedName>
</protein>
<evidence type="ECO:0008006" key="3">
    <source>
        <dbReference type="Google" id="ProtNLM"/>
    </source>
</evidence>
<reference evidence="1 2" key="1">
    <citation type="submission" date="2019-02" db="EMBL/GenBank/DDBJ databases">
        <title>Deep-cultivation of Planctomycetes and their phenomic and genomic characterization uncovers novel biology.</title>
        <authorList>
            <person name="Wiegand S."/>
            <person name="Jogler M."/>
            <person name="Boedeker C."/>
            <person name="Pinto D."/>
            <person name="Vollmers J."/>
            <person name="Rivas-Marin E."/>
            <person name="Kohn T."/>
            <person name="Peeters S.H."/>
            <person name="Heuer A."/>
            <person name="Rast P."/>
            <person name="Oberbeckmann S."/>
            <person name="Bunk B."/>
            <person name="Jeske O."/>
            <person name="Meyerdierks A."/>
            <person name="Storesund J.E."/>
            <person name="Kallscheuer N."/>
            <person name="Luecker S."/>
            <person name="Lage O.M."/>
            <person name="Pohl T."/>
            <person name="Merkel B.J."/>
            <person name="Hornburger P."/>
            <person name="Mueller R.-W."/>
            <person name="Bruemmer F."/>
            <person name="Labrenz M."/>
            <person name="Spormann A.M."/>
            <person name="Op Den Camp H."/>
            <person name="Overmann J."/>
            <person name="Amann R."/>
            <person name="Jetten M.S.M."/>
            <person name="Mascher T."/>
            <person name="Medema M.H."/>
            <person name="Devos D.P."/>
            <person name="Kaster A.-K."/>
            <person name="Ovreas L."/>
            <person name="Rohde M."/>
            <person name="Galperin M.Y."/>
            <person name="Jogler C."/>
        </authorList>
    </citation>
    <scope>NUCLEOTIDE SEQUENCE [LARGE SCALE GENOMIC DNA]</scope>
    <source>
        <strain evidence="1 2">CA13</strain>
    </source>
</reference>
<evidence type="ECO:0000313" key="1">
    <source>
        <dbReference type="EMBL" id="TWT85136.1"/>
    </source>
</evidence>
<accession>A0A5C5ZDB8</accession>
<proteinExistence type="predicted"/>